<proteinExistence type="inferred from homology"/>
<dbReference type="Proteomes" id="UP000095347">
    <property type="component" value="Unassembled WGS sequence"/>
</dbReference>
<comment type="function">
    <text evidence="1 6">May protect the nitrogenase Fe-Mo protein from oxidative damage.</text>
</comment>
<keyword evidence="8" id="KW-1185">Reference proteome</keyword>
<keyword evidence="5 6" id="KW-0535">Nitrogen fixation</keyword>
<dbReference type="STRING" id="28181.BEN30_12805"/>
<organism evidence="7 8">
    <name type="scientific">Magnetovibrio blakemorei</name>
    <dbReference type="NCBI Taxonomy" id="28181"/>
    <lineage>
        <taxon>Bacteria</taxon>
        <taxon>Pseudomonadati</taxon>
        <taxon>Pseudomonadota</taxon>
        <taxon>Alphaproteobacteria</taxon>
        <taxon>Rhodospirillales</taxon>
        <taxon>Magnetovibrionaceae</taxon>
        <taxon>Magnetovibrio</taxon>
    </lineage>
</organism>
<gene>
    <name evidence="6" type="primary">nifW</name>
    <name evidence="7" type="ORF">BEN30_12805</name>
</gene>
<dbReference type="HAMAP" id="MF_00529">
    <property type="entry name" value="NifW"/>
    <property type="match status" value="1"/>
</dbReference>
<sequence length="110" mass="12731">MFDFDADLEDDISELEGAEDFLNYFAIPFDQTIVHAYRLHILQRFHDDIVKVATPPEEESERKALYTKLLTKAYQTFVDSDPKTEKVLQIYKSMDQDAAPAFVPLSDLIK</sequence>
<reference evidence="8" key="1">
    <citation type="submission" date="2016-07" db="EMBL/GenBank/DDBJ databases">
        <authorList>
            <person name="Florea S."/>
            <person name="Webb J.S."/>
            <person name="Jaromczyk J."/>
            <person name="Schardl C.L."/>
        </authorList>
    </citation>
    <scope>NUCLEOTIDE SEQUENCE [LARGE SCALE GENOMIC DNA]</scope>
    <source>
        <strain evidence="8">MV-1</strain>
    </source>
</reference>
<comment type="subunit">
    <text evidence="3 6">Homotrimer; associates with NifD.</text>
</comment>
<evidence type="ECO:0000313" key="8">
    <source>
        <dbReference type="Proteomes" id="UP000095347"/>
    </source>
</evidence>
<comment type="similarity">
    <text evidence="2 6">Belongs to the NifW family.</text>
</comment>
<evidence type="ECO:0000256" key="6">
    <source>
        <dbReference type="HAMAP-Rule" id="MF_00529"/>
    </source>
</evidence>
<dbReference type="InterPro" id="IPR004893">
    <property type="entry name" value="NifW"/>
</dbReference>
<dbReference type="EMBL" id="MCGG01000036">
    <property type="protein sequence ID" value="OEJ66263.1"/>
    <property type="molecule type" value="Genomic_DNA"/>
</dbReference>
<evidence type="ECO:0000256" key="2">
    <source>
        <dbReference type="ARBA" id="ARBA00008351"/>
    </source>
</evidence>
<evidence type="ECO:0000313" key="7">
    <source>
        <dbReference type="EMBL" id="OEJ66263.1"/>
    </source>
</evidence>
<protein>
    <recommendedName>
        <fullName evidence="4 6">Nitrogenase-stabilizing/protective protein NifW</fullName>
    </recommendedName>
</protein>
<dbReference type="OrthoDB" id="9811868at2"/>
<dbReference type="Pfam" id="PF03206">
    <property type="entry name" value="NifW"/>
    <property type="match status" value="1"/>
</dbReference>
<dbReference type="GO" id="GO:0009399">
    <property type="term" value="P:nitrogen fixation"/>
    <property type="evidence" value="ECO:0007669"/>
    <property type="project" value="UniProtKB-UniRule"/>
</dbReference>
<comment type="caution">
    <text evidence="7">The sequence shown here is derived from an EMBL/GenBank/DDBJ whole genome shotgun (WGS) entry which is preliminary data.</text>
</comment>
<accession>A0A1E5Q6L3</accession>
<name>A0A1E5Q6L3_9PROT</name>
<evidence type="ECO:0000256" key="5">
    <source>
        <dbReference type="ARBA" id="ARBA00023231"/>
    </source>
</evidence>
<evidence type="ECO:0000256" key="3">
    <source>
        <dbReference type="ARBA" id="ARBA00011284"/>
    </source>
</evidence>
<evidence type="ECO:0000256" key="1">
    <source>
        <dbReference type="ARBA" id="ARBA00002247"/>
    </source>
</evidence>
<evidence type="ECO:0000256" key="4">
    <source>
        <dbReference type="ARBA" id="ARBA00016274"/>
    </source>
</evidence>
<dbReference type="RefSeq" id="WP_069958468.1">
    <property type="nucleotide sequence ID" value="NZ_MCGG01000036.1"/>
</dbReference>
<dbReference type="AlphaFoldDB" id="A0A1E5Q6L3"/>